<proteinExistence type="predicted"/>
<comment type="caution">
    <text evidence="4">The sequence shown here is derived from an EMBL/GenBank/DDBJ whole genome shotgun (WGS) entry which is preliminary data.</text>
</comment>
<feature type="compositionally biased region" description="Polar residues" evidence="1">
    <location>
        <begin position="61"/>
        <end position="130"/>
    </location>
</feature>
<evidence type="ECO:0000256" key="3">
    <source>
        <dbReference type="SAM" id="SignalP"/>
    </source>
</evidence>
<dbReference type="RefSeq" id="WP_285955277.1">
    <property type="nucleotide sequence ID" value="NZ_JASUZV010000001.1"/>
</dbReference>
<keyword evidence="2" id="KW-1133">Transmembrane helix</keyword>
<keyword evidence="2" id="KW-0472">Membrane</keyword>
<feature type="region of interest" description="Disordered" evidence="1">
    <location>
        <begin position="33"/>
        <end position="235"/>
    </location>
</feature>
<organism evidence="4 5">
    <name type="scientific">Streptococcus raffinosi</name>
    <dbReference type="NCBI Taxonomy" id="3053355"/>
    <lineage>
        <taxon>Bacteria</taxon>
        <taxon>Bacillati</taxon>
        <taxon>Bacillota</taxon>
        <taxon>Bacilli</taxon>
        <taxon>Lactobacillales</taxon>
        <taxon>Streptococcaceae</taxon>
        <taxon>Streptococcus</taxon>
    </lineage>
</organism>
<evidence type="ECO:0000313" key="5">
    <source>
        <dbReference type="Proteomes" id="UP001529255"/>
    </source>
</evidence>
<keyword evidence="3" id="KW-0732">Signal</keyword>
<reference evidence="4 5" key="1">
    <citation type="submission" date="2023-06" db="EMBL/GenBank/DDBJ databases">
        <title>A potential novel species of Streptococcus isolated from human milk sample.</title>
        <authorList>
            <person name="Nguyen H.V."/>
            <person name="Trinh A.T.V."/>
            <person name="Hoang A.T.L."/>
            <person name="Bui L.N.H."/>
            <person name="Tran Q.T.L."/>
            <person name="Trinh T."/>
        </authorList>
    </citation>
    <scope>NUCLEOTIDE SEQUENCE [LARGE SCALE GENOMIC DNA]</scope>
    <source>
        <strain evidence="4 5">VTCC 12812</strain>
    </source>
</reference>
<name>A0ABT7LPP2_9STRE</name>
<dbReference type="EMBL" id="JASUZV010000001">
    <property type="protein sequence ID" value="MDL5042604.1"/>
    <property type="molecule type" value="Genomic_DNA"/>
</dbReference>
<evidence type="ECO:0000256" key="1">
    <source>
        <dbReference type="SAM" id="MobiDB-lite"/>
    </source>
</evidence>
<sequence length="366" mass="37147">MTKKQLLSMVAVSTLVLSNASAVFADGVSSSATLGDSSALVSPSDAGATVGQPTDGAGVEVSNSTSIAKPVDNQGSTSDTGATVGQPTTGTDVGSLNGTSTAKPVDNQGSTSDTSLGQESKPSKDSTVGQPTDGAGVEVSGSTSPVKPVDKQDSTSTSLGKESKSSKDATVTDGAGVEVSGSTSPVKPVDKQGSSSSSLGKDSKPVSEKADKVKSSDKQSENIAPGVNPVENVGTNAGQVSQVTKQVIENVSYDAPVVLESGYQVVNTQDAVVTAVDTAGNTVKTSAENLGGKTNSDGTVSFKTSTGEMKTLPHTGEKTAWWSWIVGIIVILGAVYLGAKDKITELIDKLRGIEYEYIEEDEDDDE</sequence>
<protein>
    <submittedName>
        <fullName evidence="4">LPXTG cell wall anchor domain-containing protein</fullName>
    </submittedName>
</protein>
<keyword evidence="5" id="KW-1185">Reference proteome</keyword>
<feature type="transmembrane region" description="Helical" evidence="2">
    <location>
        <begin position="321"/>
        <end position="339"/>
    </location>
</feature>
<feature type="signal peptide" evidence="3">
    <location>
        <begin position="1"/>
        <end position="25"/>
    </location>
</feature>
<gene>
    <name evidence="4" type="ORF">QRD39_00570</name>
</gene>
<dbReference type="NCBIfam" id="TIGR01167">
    <property type="entry name" value="LPXTG_anchor"/>
    <property type="match status" value="1"/>
</dbReference>
<feature type="chain" id="PRO_5045920620" evidence="3">
    <location>
        <begin position="26"/>
        <end position="366"/>
    </location>
</feature>
<accession>A0ABT7LPP2</accession>
<dbReference type="Proteomes" id="UP001529255">
    <property type="component" value="Unassembled WGS sequence"/>
</dbReference>
<keyword evidence="2" id="KW-0812">Transmembrane</keyword>
<evidence type="ECO:0000256" key="2">
    <source>
        <dbReference type="SAM" id="Phobius"/>
    </source>
</evidence>
<evidence type="ECO:0000313" key="4">
    <source>
        <dbReference type="EMBL" id="MDL5042604.1"/>
    </source>
</evidence>
<feature type="compositionally biased region" description="Basic and acidic residues" evidence="1">
    <location>
        <begin position="201"/>
        <end position="220"/>
    </location>
</feature>